<protein>
    <submittedName>
        <fullName evidence="1">Uncharacterized protein</fullName>
    </submittedName>
</protein>
<dbReference type="EMBL" id="CAEKDK010000005">
    <property type="protein sequence ID" value="CAB4278853.1"/>
    <property type="molecule type" value="Genomic_DNA"/>
</dbReference>
<accession>A0A6J5USJ3</accession>
<dbReference type="AlphaFoldDB" id="A0A6J5USJ3"/>
<name>A0A6J5USJ3_PRUAR</name>
<gene>
    <name evidence="1" type="ORF">CURHAP_LOCUS30715</name>
</gene>
<sequence length="91" mass="10192">MSRKRCHCRLLTNVEKSQTDGCLASARLGEGTLEGRMFQFMLVDEVCTHTSRVPRYRCTDWLAHMAMEMAITGLNSVIGLTKELDDNGLLG</sequence>
<proteinExistence type="predicted"/>
<reference evidence="1 2" key="1">
    <citation type="submission" date="2020-05" db="EMBL/GenBank/DDBJ databases">
        <authorList>
            <person name="Campoy J."/>
            <person name="Schneeberger K."/>
            <person name="Spophaly S."/>
        </authorList>
    </citation>
    <scope>NUCLEOTIDE SEQUENCE [LARGE SCALE GENOMIC DNA]</scope>
    <source>
        <strain evidence="1">PruArmRojPasFocal</strain>
    </source>
</reference>
<dbReference type="Proteomes" id="UP000507222">
    <property type="component" value="Unassembled WGS sequence"/>
</dbReference>
<evidence type="ECO:0000313" key="2">
    <source>
        <dbReference type="Proteomes" id="UP000507222"/>
    </source>
</evidence>
<organism evidence="1 2">
    <name type="scientific">Prunus armeniaca</name>
    <name type="common">Apricot</name>
    <name type="synonym">Armeniaca vulgaris</name>
    <dbReference type="NCBI Taxonomy" id="36596"/>
    <lineage>
        <taxon>Eukaryota</taxon>
        <taxon>Viridiplantae</taxon>
        <taxon>Streptophyta</taxon>
        <taxon>Embryophyta</taxon>
        <taxon>Tracheophyta</taxon>
        <taxon>Spermatophyta</taxon>
        <taxon>Magnoliopsida</taxon>
        <taxon>eudicotyledons</taxon>
        <taxon>Gunneridae</taxon>
        <taxon>Pentapetalae</taxon>
        <taxon>rosids</taxon>
        <taxon>fabids</taxon>
        <taxon>Rosales</taxon>
        <taxon>Rosaceae</taxon>
        <taxon>Amygdaloideae</taxon>
        <taxon>Amygdaleae</taxon>
        <taxon>Prunus</taxon>
    </lineage>
</organism>
<evidence type="ECO:0000313" key="1">
    <source>
        <dbReference type="EMBL" id="CAB4278853.1"/>
    </source>
</evidence>